<name>A0ABX6Q0X8_PAEBA</name>
<gene>
    <name evidence="1" type="ORF">HUB98_05560</name>
</gene>
<evidence type="ECO:0000313" key="2">
    <source>
        <dbReference type="Proteomes" id="UP000509327"/>
    </source>
</evidence>
<protein>
    <submittedName>
        <fullName evidence="1">Uncharacterized protein</fullName>
    </submittedName>
</protein>
<organism evidence="1 2">
    <name type="scientific">Paenibacillus barcinonensis</name>
    <dbReference type="NCBI Taxonomy" id="198119"/>
    <lineage>
        <taxon>Bacteria</taxon>
        <taxon>Bacillati</taxon>
        <taxon>Bacillota</taxon>
        <taxon>Bacilli</taxon>
        <taxon>Bacillales</taxon>
        <taxon>Paenibacillaceae</taxon>
        <taxon>Paenibacillus</taxon>
    </lineage>
</organism>
<dbReference type="RefSeq" id="WP_174812109.1">
    <property type="nucleotide sequence ID" value="NZ_CP054614.1"/>
</dbReference>
<proteinExistence type="predicted"/>
<keyword evidence="2" id="KW-1185">Reference proteome</keyword>
<dbReference type="EMBL" id="CP054614">
    <property type="protein sequence ID" value="QKS55849.1"/>
    <property type="molecule type" value="Genomic_DNA"/>
</dbReference>
<evidence type="ECO:0000313" key="1">
    <source>
        <dbReference type="EMBL" id="QKS55849.1"/>
    </source>
</evidence>
<dbReference type="Proteomes" id="UP000509327">
    <property type="component" value="Chromosome"/>
</dbReference>
<reference evidence="1 2" key="1">
    <citation type="submission" date="2020-06" db="EMBL/GenBank/DDBJ databases">
        <title>Complete genome of Paenibacillus barcinonensis KACC11450.</title>
        <authorList>
            <person name="Kim M."/>
            <person name="Park Y.-J."/>
            <person name="Shin J.-H."/>
        </authorList>
    </citation>
    <scope>NUCLEOTIDE SEQUENCE [LARGE SCALE GENOMIC DNA]</scope>
    <source>
        <strain evidence="1 2">KACC11450</strain>
    </source>
</reference>
<sequence>MLIECFKDDIGTDNEPLLHEDAYVSKTMKKKIGKKQFDEFDKYGEEVWSNAWNEFSRVVFHTRDS</sequence>
<accession>A0ABX6Q0X8</accession>